<reference evidence="2" key="1">
    <citation type="submission" date="2014-11" db="EMBL/GenBank/DDBJ databases">
        <authorList>
            <person name="Amaro Gonzalez C."/>
        </authorList>
    </citation>
    <scope>NUCLEOTIDE SEQUENCE</scope>
</reference>
<proteinExistence type="predicted"/>
<evidence type="ECO:0008006" key="3">
    <source>
        <dbReference type="Google" id="ProtNLM"/>
    </source>
</evidence>
<feature type="chain" id="PRO_5002434208" description="Secreted protein" evidence="1">
    <location>
        <begin position="25"/>
        <end position="66"/>
    </location>
</feature>
<dbReference type="EMBL" id="GBXM01020468">
    <property type="protein sequence ID" value="JAH88109.1"/>
    <property type="molecule type" value="Transcribed_RNA"/>
</dbReference>
<evidence type="ECO:0000256" key="1">
    <source>
        <dbReference type="SAM" id="SignalP"/>
    </source>
</evidence>
<feature type="signal peptide" evidence="1">
    <location>
        <begin position="1"/>
        <end position="24"/>
    </location>
</feature>
<protein>
    <recommendedName>
        <fullName evidence="3">Secreted protein</fullName>
    </recommendedName>
</protein>
<name>A0A0E9WCH8_ANGAN</name>
<reference evidence="2" key="2">
    <citation type="journal article" date="2015" name="Fish Shellfish Immunol.">
        <title>Early steps in the European eel (Anguilla anguilla)-Vibrio vulnificus interaction in the gills: Role of the RtxA13 toxin.</title>
        <authorList>
            <person name="Callol A."/>
            <person name="Pajuelo D."/>
            <person name="Ebbesson L."/>
            <person name="Teles M."/>
            <person name="MacKenzie S."/>
            <person name="Amaro C."/>
        </authorList>
    </citation>
    <scope>NUCLEOTIDE SEQUENCE</scope>
</reference>
<dbReference type="AlphaFoldDB" id="A0A0E9WCH8"/>
<keyword evidence="1" id="KW-0732">Signal</keyword>
<organism evidence="2">
    <name type="scientific">Anguilla anguilla</name>
    <name type="common">European freshwater eel</name>
    <name type="synonym">Muraena anguilla</name>
    <dbReference type="NCBI Taxonomy" id="7936"/>
    <lineage>
        <taxon>Eukaryota</taxon>
        <taxon>Metazoa</taxon>
        <taxon>Chordata</taxon>
        <taxon>Craniata</taxon>
        <taxon>Vertebrata</taxon>
        <taxon>Euteleostomi</taxon>
        <taxon>Actinopterygii</taxon>
        <taxon>Neopterygii</taxon>
        <taxon>Teleostei</taxon>
        <taxon>Anguilliformes</taxon>
        <taxon>Anguillidae</taxon>
        <taxon>Anguilla</taxon>
    </lineage>
</organism>
<sequence length="66" mass="7566">MNPISSWVAWVKLLLLLFFGLTVARNVAGNRFFGCFILVFQYCSTNVVRNDRSLCFECGALSPFRR</sequence>
<accession>A0A0E9WCH8</accession>
<evidence type="ECO:0000313" key="2">
    <source>
        <dbReference type="EMBL" id="JAH88109.1"/>
    </source>
</evidence>